<keyword evidence="1" id="KW-0812">Transmembrane</keyword>
<evidence type="ECO:0000313" key="4">
    <source>
        <dbReference type="Proteomes" id="UP000018936"/>
    </source>
</evidence>
<keyword evidence="4" id="KW-1185">Reference proteome</keyword>
<feature type="non-terminal residue" evidence="3">
    <location>
        <position position="1"/>
    </location>
</feature>
<feature type="domain" description="GPCR family 3 nine cysteines" evidence="2">
    <location>
        <begin position="166"/>
        <end position="203"/>
    </location>
</feature>
<dbReference type="InterPro" id="IPR000068">
    <property type="entry name" value="GPCR_3_Ca_sens_rcpt-rel"/>
</dbReference>
<reference evidence="3 4" key="1">
    <citation type="journal article" date="2013" name="Proc. Natl. Acad. Sci. U.S.A.">
        <title>The king cobra genome reveals dynamic gene evolution and adaptation in the snake venom system.</title>
        <authorList>
            <person name="Vonk F.J."/>
            <person name="Casewell N.R."/>
            <person name="Henkel C.V."/>
            <person name="Heimberg A.M."/>
            <person name="Jansen H.J."/>
            <person name="McCleary R.J."/>
            <person name="Kerkkamp H.M."/>
            <person name="Vos R.A."/>
            <person name="Guerreiro I."/>
            <person name="Calvete J.J."/>
            <person name="Wuster W."/>
            <person name="Woods A.E."/>
            <person name="Logan J.M."/>
            <person name="Harrison R.A."/>
            <person name="Castoe T.A."/>
            <person name="de Koning A.P."/>
            <person name="Pollock D.D."/>
            <person name="Yandell M."/>
            <person name="Calderon D."/>
            <person name="Renjifo C."/>
            <person name="Currier R.B."/>
            <person name="Salgado D."/>
            <person name="Pla D."/>
            <person name="Sanz L."/>
            <person name="Hyder A.S."/>
            <person name="Ribeiro J.M."/>
            <person name="Arntzen J.W."/>
            <person name="van den Thillart G.E."/>
            <person name="Boetzer M."/>
            <person name="Pirovano W."/>
            <person name="Dirks R.P."/>
            <person name="Spaink H.P."/>
            <person name="Duboule D."/>
            <person name="McGlinn E."/>
            <person name="Kini R.M."/>
            <person name="Richardson M.K."/>
        </authorList>
    </citation>
    <scope>NUCLEOTIDE SEQUENCE</scope>
    <source>
        <tissue evidence="3">Blood</tissue>
    </source>
</reference>
<dbReference type="AlphaFoldDB" id="V8NFS0"/>
<dbReference type="Pfam" id="PF07562">
    <property type="entry name" value="NCD3G"/>
    <property type="match status" value="1"/>
</dbReference>
<dbReference type="Proteomes" id="UP000018936">
    <property type="component" value="Unassembled WGS sequence"/>
</dbReference>
<dbReference type="PANTHER" id="PTHR24061">
    <property type="entry name" value="CALCIUM-SENSING RECEPTOR-RELATED"/>
    <property type="match status" value="1"/>
</dbReference>
<dbReference type="EMBL" id="AZIM01004368">
    <property type="protein sequence ID" value="ETE60821.1"/>
    <property type="molecule type" value="Genomic_DNA"/>
</dbReference>
<dbReference type="OrthoDB" id="5984008at2759"/>
<evidence type="ECO:0000313" key="3">
    <source>
        <dbReference type="EMBL" id="ETE60821.1"/>
    </source>
</evidence>
<proteinExistence type="predicted"/>
<feature type="non-terminal residue" evidence="3">
    <location>
        <position position="205"/>
    </location>
</feature>
<evidence type="ECO:0000259" key="2">
    <source>
        <dbReference type="Pfam" id="PF07562"/>
    </source>
</evidence>
<sequence>DPYHTYCQPGDVIVGGIITLAIFLHPTPEFSKVPSSPLIEDLIPSLFQHALGVAVPVPARKSRKGSPFVAMIAFLALMGRFQRRREIRSQQNMEQHDLIPKKTLDVGYDYMKDILKRSLIYISDGIVGGIVTLAAFLHATPEFSKVPPPPLSEELMLPSVILKSQPVSICTGSCHPGSSKKMKEGQPFCCYDCIPCPDGKISEKE</sequence>
<dbReference type="GO" id="GO:0004930">
    <property type="term" value="F:G protein-coupled receptor activity"/>
    <property type="evidence" value="ECO:0007669"/>
    <property type="project" value="InterPro"/>
</dbReference>
<dbReference type="GO" id="GO:0005886">
    <property type="term" value="C:plasma membrane"/>
    <property type="evidence" value="ECO:0007669"/>
    <property type="project" value="TreeGrafter"/>
</dbReference>
<gene>
    <name evidence="3" type="ORF">L345_13433</name>
</gene>
<keyword evidence="1" id="KW-1133">Transmembrane helix</keyword>
<comment type="caution">
    <text evidence="3">The sequence shown here is derived from an EMBL/GenBank/DDBJ whole genome shotgun (WGS) entry which is preliminary data.</text>
</comment>
<organism evidence="3 4">
    <name type="scientific">Ophiophagus hannah</name>
    <name type="common">King cobra</name>
    <name type="synonym">Naja hannah</name>
    <dbReference type="NCBI Taxonomy" id="8665"/>
    <lineage>
        <taxon>Eukaryota</taxon>
        <taxon>Metazoa</taxon>
        <taxon>Chordata</taxon>
        <taxon>Craniata</taxon>
        <taxon>Vertebrata</taxon>
        <taxon>Euteleostomi</taxon>
        <taxon>Lepidosauria</taxon>
        <taxon>Squamata</taxon>
        <taxon>Bifurcata</taxon>
        <taxon>Unidentata</taxon>
        <taxon>Episquamata</taxon>
        <taxon>Toxicofera</taxon>
        <taxon>Serpentes</taxon>
        <taxon>Colubroidea</taxon>
        <taxon>Elapidae</taxon>
        <taxon>Elapinae</taxon>
        <taxon>Ophiophagus</taxon>
    </lineage>
</organism>
<dbReference type="Gene3D" id="2.10.50.30">
    <property type="entry name" value="GPCR, family 3, nine cysteines domain"/>
    <property type="match status" value="1"/>
</dbReference>
<dbReference type="InterPro" id="IPR011500">
    <property type="entry name" value="GPCR_3_9-Cys_dom"/>
</dbReference>
<feature type="transmembrane region" description="Helical" evidence="1">
    <location>
        <begin position="119"/>
        <end position="139"/>
    </location>
</feature>
<keyword evidence="1" id="KW-0472">Membrane</keyword>
<protein>
    <recommendedName>
        <fullName evidence="2">GPCR family 3 nine cysteines domain-containing protein</fullName>
    </recommendedName>
</protein>
<accession>V8NFS0</accession>
<name>V8NFS0_OPHHA</name>
<dbReference type="PANTHER" id="PTHR24061:SF599">
    <property type="entry name" value="G-PROTEIN COUPLED RECEPTORS FAMILY 3 PROFILE DOMAIN-CONTAINING PROTEIN"/>
    <property type="match status" value="1"/>
</dbReference>
<dbReference type="InterPro" id="IPR038550">
    <property type="entry name" value="GPCR_3_9-Cys_sf"/>
</dbReference>
<evidence type="ECO:0000256" key="1">
    <source>
        <dbReference type="SAM" id="Phobius"/>
    </source>
</evidence>